<proteinExistence type="predicted"/>
<keyword evidence="5" id="KW-0812">Transmembrane</keyword>
<dbReference type="PROSITE" id="PS50293">
    <property type="entry name" value="TPR_REGION"/>
    <property type="match status" value="1"/>
</dbReference>
<protein>
    <recommendedName>
        <fullName evidence="3">peptidylprolyl isomerase</fullName>
        <ecNumber evidence="3">5.2.1.8</ecNumber>
    </recommendedName>
</protein>
<gene>
    <name evidence="7" type="ORF">Ae201684_014487</name>
</gene>
<dbReference type="PANTHER" id="PTHR46512">
    <property type="entry name" value="PEPTIDYLPROLYL ISOMERASE"/>
    <property type="match status" value="1"/>
</dbReference>
<dbReference type="Gene3D" id="3.10.50.40">
    <property type="match status" value="1"/>
</dbReference>
<dbReference type="PROSITE" id="PS50059">
    <property type="entry name" value="FKBP_PPIASE"/>
    <property type="match status" value="1"/>
</dbReference>
<evidence type="ECO:0000256" key="2">
    <source>
        <dbReference type="ARBA" id="ARBA00022803"/>
    </source>
</evidence>
<feature type="transmembrane region" description="Helical" evidence="5">
    <location>
        <begin position="310"/>
        <end position="329"/>
    </location>
</feature>
<evidence type="ECO:0000313" key="7">
    <source>
        <dbReference type="EMBL" id="KAF0727465.1"/>
    </source>
</evidence>
<keyword evidence="3" id="KW-0697">Rotamase</keyword>
<evidence type="ECO:0000313" key="8">
    <source>
        <dbReference type="Proteomes" id="UP000481153"/>
    </source>
</evidence>
<keyword evidence="2 4" id="KW-0802">TPR repeat</keyword>
<dbReference type="SMART" id="SM00028">
    <property type="entry name" value="TPR"/>
    <property type="match status" value="3"/>
</dbReference>
<evidence type="ECO:0000256" key="5">
    <source>
        <dbReference type="SAM" id="Phobius"/>
    </source>
</evidence>
<evidence type="ECO:0000256" key="1">
    <source>
        <dbReference type="ARBA" id="ARBA00022737"/>
    </source>
</evidence>
<organism evidence="7 8">
    <name type="scientific">Aphanomyces euteiches</name>
    <dbReference type="NCBI Taxonomy" id="100861"/>
    <lineage>
        <taxon>Eukaryota</taxon>
        <taxon>Sar</taxon>
        <taxon>Stramenopiles</taxon>
        <taxon>Oomycota</taxon>
        <taxon>Saprolegniomycetes</taxon>
        <taxon>Saprolegniales</taxon>
        <taxon>Verrucalvaceae</taxon>
        <taxon>Aphanomyces</taxon>
    </lineage>
</organism>
<dbReference type="SUPFAM" id="SSF54534">
    <property type="entry name" value="FKBP-like"/>
    <property type="match status" value="1"/>
</dbReference>
<dbReference type="InterPro" id="IPR019734">
    <property type="entry name" value="TPR_rpt"/>
</dbReference>
<evidence type="ECO:0000256" key="3">
    <source>
        <dbReference type="PROSITE-ProRule" id="PRU00277"/>
    </source>
</evidence>
<dbReference type="InterPro" id="IPR046357">
    <property type="entry name" value="PPIase_dom_sf"/>
</dbReference>
<dbReference type="InterPro" id="IPR011990">
    <property type="entry name" value="TPR-like_helical_dom_sf"/>
</dbReference>
<comment type="caution">
    <text evidence="7">The sequence shown here is derived from an EMBL/GenBank/DDBJ whole genome shotgun (WGS) entry which is preliminary data.</text>
</comment>
<dbReference type="AlphaFoldDB" id="A0A6G0WJP4"/>
<reference evidence="7 8" key="1">
    <citation type="submission" date="2019-07" db="EMBL/GenBank/DDBJ databases">
        <title>Genomics analysis of Aphanomyces spp. identifies a new class of oomycete effector associated with host adaptation.</title>
        <authorList>
            <person name="Gaulin E."/>
        </authorList>
    </citation>
    <scope>NUCLEOTIDE SEQUENCE [LARGE SCALE GENOMIC DNA]</scope>
    <source>
        <strain evidence="7 8">ATCC 201684</strain>
    </source>
</reference>
<keyword evidence="5" id="KW-0472">Membrane</keyword>
<feature type="repeat" description="TPR" evidence="4">
    <location>
        <begin position="220"/>
        <end position="253"/>
    </location>
</feature>
<dbReference type="Gene3D" id="1.25.40.10">
    <property type="entry name" value="Tetratricopeptide repeat domain"/>
    <property type="match status" value="1"/>
</dbReference>
<keyword evidence="5" id="KW-1133">Transmembrane helix</keyword>
<keyword evidence="1" id="KW-0677">Repeat</keyword>
<accession>A0A6G0WJP4</accession>
<dbReference type="EMBL" id="VJMJ01000194">
    <property type="protein sequence ID" value="KAF0727465.1"/>
    <property type="molecule type" value="Genomic_DNA"/>
</dbReference>
<dbReference type="GO" id="GO:0044183">
    <property type="term" value="F:protein folding chaperone"/>
    <property type="evidence" value="ECO:0007669"/>
    <property type="project" value="TreeGrafter"/>
</dbReference>
<feature type="domain" description="PPIase FKBP-type" evidence="6">
    <location>
        <begin position="31"/>
        <end position="118"/>
    </location>
</feature>
<dbReference type="GO" id="GO:0012505">
    <property type="term" value="C:endomembrane system"/>
    <property type="evidence" value="ECO:0007669"/>
    <property type="project" value="TreeGrafter"/>
</dbReference>
<dbReference type="GO" id="GO:0003755">
    <property type="term" value="F:peptidyl-prolyl cis-trans isomerase activity"/>
    <property type="evidence" value="ECO:0007669"/>
    <property type="project" value="UniProtKB-KW"/>
</dbReference>
<keyword evidence="8" id="KW-1185">Reference proteome</keyword>
<dbReference type="InterPro" id="IPR050754">
    <property type="entry name" value="FKBP4/5/8-like"/>
</dbReference>
<keyword evidence="3" id="KW-0413">Isomerase</keyword>
<dbReference type="SUPFAM" id="SSF48452">
    <property type="entry name" value="TPR-like"/>
    <property type="match status" value="1"/>
</dbReference>
<evidence type="ECO:0000259" key="6">
    <source>
        <dbReference type="PROSITE" id="PS50059"/>
    </source>
</evidence>
<comment type="catalytic activity">
    <reaction evidence="3">
        <text>[protein]-peptidylproline (omega=180) = [protein]-peptidylproline (omega=0)</text>
        <dbReference type="Rhea" id="RHEA:16237"/>
        <dbReference type="Rhea" id="RHEA-COMP:10747"/>
        <dbReference type="Rhea" id="RHEA-COMP:10748"/>
        <dbReference type="ChEBI" id="CHEBI:83833"/>
        <dbReference type="ChEBI" id="CHEBI:83834"/>
        <dbReference type="EC" id="5.2.1.8"/>
    </reaction>
</comment>
<evidence type="ECO:0000256" key="4">
    <source>
        <dbReference type="PROSITE-ProRule" id="PRU00339"/>
    </source>
</evidence>
<dbReference type="GO" id="GO:0016020">
    <property type="term" value="C:membrane"/>
    <property type="evidence" value="ECO:0007669"/>
    <property type="project" value="TreeGrafter"/>
</dbReference>
<name>A0A6G0WJP4_9STRA</name>
<dbReference type="PANTHER" id="PTHR46512:SF1">
    <property type="entry name" value="PEPTIDYLPROLYL ISOMERASE"/>
    <property type="match status" value="1"/>
</dbReference>
<dbReference type="EC" id="5.2.1.8" evidence="3"/>
<dbReference type="Proteomes" id="UP000481153">
    <property type="component" value="Unassembled WGS sequence"/>
</dbReference>
<dbReference type="InterPro" id="IPR001179">
    <property type="entry name" value="PPIase_FKBP_dom"/>
</dbReference>
<dbReference type="GO" id="GO:0005740">
    <property type="term" value="C:mitochondrial envelope"/>
    <property type="evidence" value="ECO:0007669"/>
    <property type="project" value="TreeGrafter"/>
</dbReference>
<sequence length="334" mass="37611">MVEEGFEDVLGTGAIRKKTLKHSDGKKAEFGDEVIVTYSSENLETGAKISEETTVAFRIGDNETYAVVELMGRVMREGEVVEVHCEPRFAYGNVGEEVEQDEQMQGTIKFIITLDKWVAERKIPDEMTNAELIVEANKKKESGNRWFGIKNYAYAVNCYKKALKVLEKWDTEEEFVANDACKELVVALGNNVANVQCKLGKYKEAKESCREVLQVDEKNVKAWYRLAQMAYQQGECSEASSYIREALEIDPNNKAIRELIPLVKEKREQQKRKEKQLYAKLDKSSNSTTSSSEAASTAAATTTSKSTTQLSTWFIASVVLVAIVAMVYAQYFPH</sequence>
<dbReference type="Pfam" id="PF14559">
    <property type="entry name" value="TPR_19"/>
    <property type="match status" value="1"/>
</dbReference>
<dbReference type="PROSITE" id="PS50005">
    <property type="entry name" value="TPR"/>
    <property type="match status" value="1"/>
</dbReference>
<dbReference type="Pfam" id="PF00254">
    <property type="entry name" value="FKBP_C"/>
    <property type="match status" value="1"/>
</dbReference>
<dbReference type="GO" id="GO:0005829">
    <property type="term" value="C:cytosol"/>
    <property type="evidence" value="ECO:0007669"/>
    <property type="project" value="TreeGrafter"/>
</dbReference>
<dbReference type="VEuPathDB" id="FungiDB:AeMF1_021650"/>